<dbReference type="Proteomes" id="UP000000323">
    <property type="component" value="Chromosome 2"/>
</dbReference>
<dbReference type="AlphaFoldDB" id="D1CIT5"/>
<dbReference type="PANTHER" id="PTHR38011:SF11">
    <property type="entry name" value="2,5-DIAMINO-6-RIBOSYLAMINO-4(3H)-PYRIMIDINONE 5'-PHOSPHATE REDUCTASE"/>
    <property type="match status" value="1"/>
</dbReference>
<sequence>MRRVIASMYLTLDGVMESPDKWSFQFWSEESARFKLDELFSSDALLLGRVTYQGFAAAWPSMTDEAGFADRMNSLPKYVVSTTLEEPLEWNNSRLIRENISAEVQKLKQQPGQDVLIYGSGELVRTLMQQDLIDEYRLMVFPIVVGSGKQLFQGGSGTKSLRLREVKSFSSGVVVLTYQV</sequence>
<dbReference type="STRING" id="525904.Tter_2769"/>
<protein>
    <submittedName>
        <fullName evidence="2">Bifunctional deaminase-reductase domain protein</fullName>
    </submittedName>
</protein>
<dbReference type="RefSeq" id="WP_012876686.1">
    <property type="nucleotide sequence ID" value="NC_013526.1"/>
</dbReference>
<dbReference type="Gene3D" id="3.40.430.10">
    <property type="entry name" value="Dihydrofolate Reductase, subunit A"/>
    <property type="match status" value="1"/>
</dbReference>
<dbReference type="eggNOG" id="COG0262">
    <property type="taxonomic scope" value="Bacteria"/>
</dbReference>
<dbReference type="KEGG" id="ttr:Tter_2769"/>
<dbReference type="InterPro" id="IPR024072">
    <property type="entry name" value="DHFR-like_dom_sf"/>
</dbReference>
<gene>
    <name evidence="2" type="ordered locus">Tter_2769</name>
</gene>
<keyword evidence="3" id="KW-1185">Reference proteome</keyword>
<dbReference type="InterPro" id="IPR002734">
    <property type="entry name" value="RibDG_C"/>
</dbReference>
<evidence type="ECO:0000313" key="3">
    <source>
        <dbReference type="Proteomes" id="UP000000323"/>
    </source>
</evidence>
<dbReference type="GO" id="GO:0008703">
    <property type="term" value="F:5-amino-6-(5-phosphoribosylamino)uracil reductase activity"/>
    <property type="evidence" value="ECO:0007669"/>
    <property type="project" value="InterPro"/>
</dbReference>
<dbReference type="OrthoDB" id="7342392at2"/>
<evidence type="ECO:0000259" key="1">
    <source>
        <dbReference type="Pfam" id="PF01872"/>
    </source>
</evidence>
<reference evidence="3" key="1">
    <citation type="journal article" date="2010" name="Stand. Genomic Sci.">
        <title>Complete genome sequence of 'Thermobaculum terrenum' type strain (YNP1).</title>
        <authorList>
            <person name="Kiss H."/>
            <person name="Cleland D."/>
            <person name="Lapidus A."/>
            <person name="Lucas S."/>
            <person name="Glavina Del Rio T."/>
            <person name="Nolan M."/>
            <person name="Tice H."/>
            <person name="Han C."/>
            <person name="Goodwin L."/>
            <person name="Pitluck S."/>
            <person name="Liolios K."/>
            <person name="Ivanova N."/>
            <person name="Mavromatis K."/>
            <person name="Ovchinnikova G."/>
            <person name="Pati A."/>
            <person name="Chen A."/>
            <person name="Palaniappan K."/>
            <person name="Land M."/>
            <person name="Hauser L."/>
            <person name="Chang Y."/>
            <person name="Jeffries C."/>
            <person name="Lu M."/>
            <person name="Brettin T."/>
            <person name="Detter J."/>
            <person name="Goker M."/>
            <person name="Tindall B."/>
            <person name="Beck B."/>
            <person name="McDermott T."/>
            <person name="Woyke T."/>
            <person name="Bristow J."/>
            <person name="Eisen J."/>
            <person name="Markowitz V."/>
            <person name="Hugenholtz P."/>
            <person name="Kyrpides N."/>
            <person name="Klenk H."/>
            <person name="Cheng J."/>
        </authorList>
    </citation>
    <scope>NUCLEOTIDE SEQUENCE [LARGE SCALE GENOMIC DNA]</scope>
    <source>
        <strain evidence="3">ATCC BAA-798 / YNP1</strain>
    </source>
</reference>
<dbReference type="EMBL" id="CP001826">
    <property type="protein sequence ID" value="ACZ43655.1"/>
    <property type="molecule type" value="Genomic_DNA"/>
</dbReference>
<dbReference type="PANTHER" id="PTHR38011">
    <property type="entry name" value="DIHYDROFOLATE REDUCTASE FAMILY PROTEIN (AFU_ORTHOLOGUE AFUA_8G06820)"/>
    <property type="match status" value="1"/>
</dbReference>
<evidence type="ECO:0000313" key="2">
    <source>
        <dbReference type="EMBL" id="ACZ43655.1"/>
    </source>
</evidence>
<dbReference type="GO" id="GO:0009231">
    <property type="term" value="P:riboflavin biosynthetic process"/>
    <property type="evidence" value="ECO:0007669"/>
    <property type="project" value="InterPro"/>
</dbReference>
<name>D1CIT5_THET1</name>
<dbReference type="InterPro" id="IPR050765">
    <property type="entry name" value="Riboflavin_Biosynth_HTPR"/>
</dbReference>
<proteinExistence type="predicted"/>
<dbReference type="SUPFAM" id="SSF53597">
    <property type="entry name" value="Dihydrofolate reductase-like"/>
    <property type="match status" value="1"/>
</dbReference>
<dbReference type="HOGENOM" id="CLU_043966_1_0_0"/>
<accession>D1CIT5</accession>
<organism evidence="2 3">
    <name type="scientific">Thermobaculum terrenum (strain ATCC BAA-798 / CCMEE 7001 / YNP1)</name>
    <dbReference type="NCBI Taxonomy" id="525904"/>
    <lineage>
        <taxon>Bacteria</taxon>
        <taxon>Bacillati</taxon>
        <taxon>Chloroflexota</taxon>
        <taxon>Chloroflexia</taxon>
        <taxon>Candidatus Thermobaculales</taxon>
        <taxon>Candidatus Thermobaculaceae</taxon>
        <taxon>Thermobaculum</taxon>
    </lineage>
</organism>
<dbReference type="Pfam" id="PF01872">
    <property type="entry name" value="RibD_C"/>
    <property type="match status" value="1"/>
</dbReference>
<feature type="domain" description="Bacterial bifunctional deaminase-reductase C-terminal" evidence="1">
    <location>
        <begin position="3"/>
        <end position="175"/>
    </location>
</feature>